<evidence type="ECO:0000256" key="4">
    <source>
        <dbReference type="ARBA" id="ARBA00022833"/>
    </source>
</evidence>
<keyword evidence="7" id="KW-0539">Nucleus</keyword>
<dbReference type="GO" id="GO:0008270">
    <property type="term" value="F:zinc ion binding"/>
    <property type="evidence" value="ECO:0007669"/>
    <property type="project" value="UniProtKB-KW"/>
</dbReference>
<dbReference type="Pfam" id="PF13912">
    <property type="entry name" value="zf-C2H2_6"/>
    <property type="match status" value="1"/>
</dbReference>
<sequence length="231" mass="25972">MEEAQCLMWVKRKQILKSHLQPSWEERAFAQDTAGRCTWPPRSYSCSFCKREFSSAQALGGHMNVHRRDRARLKKCLSPHKVANIHHGHHQHENHCLNPSVVTSTAVSPSRVSLLPRQEYCVGVGEVKNEREEGSRCSTSYSNNHVETKLSMGLSSFNSSQKIPNGSCGNEAIITCKRTKTTVSPLPVFGLRPRLDDSRHLVFQSSEILLGIKPGMEDLDLELRLGDPQKV</sequence>
<dbReference type="PANTHER" id="PTHR45801:SF5">
    <property type="entry name" value="OS05G0286100 PROTEIN"/>
    <property type="match status" value="1"/>
</dbReference>
<dbReference type="PANTHER" id="PTHR45801">
    <property type="entry name" value="OS07G0101800 PROTEIN"/>
    <property type="match status" value="1"/>
</dbReference>
<evidence type="ECO:0000313" key="11">
    <source>
        <dbReference type="Proteomes" id="UP001163823"/>
    </source>
</evidence>
<dbReference type="AlphaFoldDB" id="A0AAD7PRN0"/>
<name>A0AAD7PRN0_QUISA</name>
<evidence type="ECO:0000313" key="10">
    <source>
        <dbReference type="EMBL" id="KAJ7964559.1"/>
    </source>
</evidence>
<keyword evidence="2" id="KW-0479">Metal-binding</keyword>
<evidence type="ECO:0000256" key="2">
    <source>
        <dbReference type="ARBA" id="ARBA00022723"/>
    </source>
</evidence>
<dbReference type="PROSITE" id="PS00028">
    <property type="entry name" value="ZINC_FINGER_C2H2_1"/>
    <property type="match status" value="1"/>
</dbReference>
<dbReference type="Gene3D" id="3.30.160.60">
    <property type="entry name" value="Classic Zinc Finger"/>
    <property type="match status" value="1"/>
</dbReference>
<gene>
    <name evidence="10" type="ORF">O6P43_014355</name>
</gene>
<keyword evidence="4" id="KW-0862">Zinc</keyword>
<reference evidence="10" key="1">
    <citation type="journal article" date="2023" name="Science">
        <title>Elucidation of the pathway for biosynthesis of saponin adjuvants from the soapbark tree.</title>
        <authorList>
            <person name="Reed J."/>
            <person name="Orme A."/>
            <person name="El-Demerdash A."/>
            <person name="Owen C."/>
            <person name="Martin L.B.B."/>
            <person name="Misra R.C."/>
            <person name="Kikuchi S."/>
            <person name="Rejzek M."/>
            <person name="Martin A.C."/>
            <person name="Harkess A."/>
            <person name="Leebens-Mack J."/>
            <person name="Louveau T."/>
            <person name="Stephenson M.J."/>
            <person name="Osbourn A."/>
        </authorList>
    </citation>
    <scope>NUCLEOTIDE SEQUENCE</scope>
    <source>
        <strain evidence="10">S10</strain>
    </source>
</reference>
<comment type="caution">
    <text evidence="10">The sequence shown here is derived from an EMBL/GenBank/DDBJ whole genome shotgun (WGS) entry which is preliminary data.</text>
</comment>
<dbReference type="SUPFAM" id="SSF57667">
    <property type="entry name" value="beta-beta-alpha zinc fingers"/>
    <property type="match status" value="1"/>
</dbReference>
<evidence type="ECO:0000256" key="3">
    <source>
        <dbReference type="ARBA" id="ARBA00022771"/>
    </source>
</evidence>
<keyword evidence="5" id="KW-0805">Transcription regulation</keyword>
<evidence type="ECO:0000256" key="6">
    <source>
        <dbReference type="ARBA" id="ARBA00023163"/>
    </source>
</evidence>
<proteinExistence type="predicted"/>
<dbReference type="GO" id="GO:0005634">
    <property type="term" value="C:nucleus"/>
    <property type="evidence" value="ECO:0007669"/>
    <property type="project" value="UniProtKB-SubCell"/>
</dbReference>
<accession>A0AAD7PRN0</accession>
<evidence type="ECO:0000256" key="1">
    <source>
        <dbReference type="ARBA" id="ARBA00004123"/>
    </source>
</evidence>
<keyword evidence="3 8" id="KW-0863">Zinc-finger</keyword>
<evidence type="ECO:0000256" key="5">
    <source>
        <dbReference type="ARBA" id="ARBA00023015"/>
    </source>
</evidence>
<protein>
    <submittedName>
        <fullName evidence="10">Transcriptional regulator SUPERMAN</fullName>
    </submittedName>
</protein>
<evidence type="ECO:0000259" key="9">
    <source>
        <dbReference type="PROSITE" id="PS50157"/>
    </source>
</evidence>
<feature type="domain" description="C2H2-type" evidence="9">
    <location>
        <begin position="44"/>
        <end position="71"/>
    </location>
</feature>
<dbReference type="Proteomes" id="UP001163823">
    <property type="component" value="Chromosome 6"/>
</dbReference>
<dbReference type="EMBL" id="JARAOO010000006">
    <property type="protein sequence ID" value="KAJ7964559.1"/>
    <property type="molecule type" value="Genomic_DNA"/>
</dbReference>
<organism evidence="10 11">
    <name type="scientific">Quillaja saponaria</name>
    <name type="common">Soap bark tree</name>
    <dbReference type="NCBI Taxonomy" id="32244"/>
    <lineage>
        <taxon>Eukaryota</taxon>
        <taxon>Viridiplantae</taxon>
        <taxon>Streptophyta</taxon>
        <taxon>Embryophyta</taxon>
        <taxon>Tracheophyta</taxon>
        <taxon>Spermatophyta</taxon>
        <taxon>Magnoliopsida</taxon>
        <taxon>eudicotyledons</taxon>
        <taxon>Gunneridae</taxon>
        <taxon>Pentapetalae</taxon>
        <taxon>rosids</taxon>
        <taxon>fabids</taxon>
        <taxon>Fabales</taxon>
        <taxon>Quillajaceae</taxon>
        <taxon>Quillaja</taxon>
    </lineage>
</organism>
<evidence type="ECO:0000256" key="7">
    <source>
        <dbReference type="ARBA" id="ARBA00023242"/>
    </source>
</evidence>
<comment type="subcellular location">
    <subcellularLocation>
        <location evidence="1">Nucleus</location>
    </subcellularLocation>
</comment>
<dbReference type="PROSITE" id="PS50157">
    <property type="entry name" value="ZINC_FINGER_C2H2_2"/>
    <property type="match status" value="1"/>
</dbReference>
<dbReference type="InterPro" id="IPR013087">
    <property type="entry name" value="Znf_C2H2_type"/>
</dbReference>
<keyword evidence="6" id="KW-0804">Transcription</keyword>
<evidence type="ECO:0000256" key="8">
    <source>
        <dbReference type="PROSITE-ProRule" id="PRU00042"/>
    </source>
</evidence>
<dbReference type="SMART" id="SM00355">
    <property type="entry name" value="ZnF_C2H2"/>
    <property type="match status" value="1"/>
</dbReference>
<dbReference type="InterPro" id="IPR052426">
    <property type="entry name" value="Plant_dev_regulator"/>
</dbReference>
<dbReference type="KEGG" id="qsa:O6P43_014355"/>
<keyword evidence="11" id="KW-1185">Reference proteome</keyword>
<dbReference type="InterPro" id="IPR036236">
    <property type="entry name" value="Znf_C2H2_sf"/>
</dbReference>